<feature type="transmembrane region" description="Helical" evidence="2">
    <location>
        <begin position="81"/>
        <end position="101"/>
    </location>
</feature>
<sequence>MAEDTNNTEQGAPVPPVPEPSEPVAQPVPPAQPQPQPQQPPMGQQMPPQQPYQAPQPTYQPQPQPMYMPAPLMQLTGGMKFGWFVVGALMGIPGIVISWLVNVDKLPQVKSDALKWTIIGFVVWIVLGILIGLAIGGMITAMVAGAMGTAGYYGYDYHGTW</sequence>
<keyword evidence="2" id="KW-0812">Transmembrane</keyword>
<keyword evidence="2" id="KW-1133">Transmembrane helix</keyword>
<feature type="compositionally biased region" description="Low complexity" evidence="1">
    <location>
        <begin position="41"/>
        <end position="57"/>
    </location>
</feature>
<evidence type="ECO:0000313" key="4">
    <source>
        <dbReference type="Proteomes" id="UP000587396"/>
    </source>
</evidence>
<comment type="caution">
    <text evidence="3">The sequence shown here is derived from an EMBL/GenBank/DDBJ whole genome shotgun (WGS) entry which is preliminary data.</text>
</comment>
<keyword evidence="3" id="KW-0946">Virion</keyword>
<keyword evidence="2" id="KW-0472">Membrane</keyword>
<evidence type="ECO:0000256" key="1">
    <source>
        <dbReference type="SAM" id="MobiDB-lite"/>
    </source>
</evidence>
<organism evidence="3 4">
    <name type="scientific">Gordonibacter massiliensis</name>
    <name type="common">ex Traore et al. 2017</name>
    <dbReference type="NCBI Taxonomy" id="1841863"/>
    <lineage>
        <taxon>Bacteria</taxon>
        <taxon>Bacillati</taxon>
        <taxon>Actinomycetota</taxon>
        <taxon>Coriobacteriia</taxon>
        <taxon>Eggerthellales</taxon>
        <taxon>Eggerthellaceae</taxon>
        <taxon>Gordonibacter</taxon>
    </lineage>
</organism>
<accession>A0A842J8D7</accession>
<evidence type="ECO:0000256" key="2">
    <source>
        <dbReference type="SAM" id="Phobius"/>
    </source>
</evidence>
<keyword evidence="4" id="KW-1185">Reference proteome</keyword>
<keyword evidence="3" id="KW-0167">Capsid protein</keyword>
<evidence type="ECO:0000313" key="3">
    <source>
        <dbReference type="EMBL" id="MBC2888282.1"/>
    </source>
</evidence>
<dbReference type="AlphaFoldDB" id="A0A842J8D7"/>
<proteinExistence type="predicted"/>
<name>A0A842J8D7_9ACTN</name>
<gene>
    <name evidence="3" type="ORF">H7313_02815</name>
</gene>
<dbReference type="EMBL" id="JACMSE010000001">
    <property type="protein sequence ID" value="MBC2888282.1"/>
    <property type="molecule type" value="Genomic_DNA"/>
</dbReference>
<feature type="transmembrane region" description="Helical" evidence="2">
    <location>
        <begin position="121"/>
        <end position="144"/>
    </location>
</feature>
<feature type="compositionally biased region" description="Pro residues" evidence="1">
    <location>
        <begin position="13"/>
        <end position="40"/>
    </location>
</feature>
<protein>
    <submittedName>
        <fullName evidence="3">Spore coat protein SP96</fullName>
    </submittedName>
</protein>
<dbReference type="Proteomes" id="UP000587396">
    <property type="component" value="Unassembled WGS sequence"/>
</dbReference>
<reference evidence="3 4" key="1">
    <citation type="submission" date="2020-08" db="EMBL/GenBank/DDBJ databases">
        <authorList>
            <person name="Liu C."/>
            <person name="Sun Q."/>
        </authorList>
    </citation>
    <scope>NUCLEOTIDE SEQUENCE [LARGE SCALE GENOMIC DNA]</scope>
    <source>
        <strain evidence="3 4">N22</strain>
    </source>
</reference>
<feature type="region of interest" description="Disordered" evidence="1">
    <location>
        <begin position="1"/>
        <end position="63"/>
    </location>
</feature>
<dbReference type="RefSeq" id="WP_185904229.1">
    <property type="nucleotide sequence ID" value="NZ_JAASIO010000001.1"/>
</dbReference>